<sequence>MIEEMLVEDIPEGEDDESSECRVSTFKRLGARRFACRLSIGSTGDKKVIRVTFADRFWGQAKARRGVSDLRLTLGEA</sequence>
<name>A0A484L035_9ASTE</name>
<dbReference type="AlphaFoldDB" id="A0A484L035"/>
<gene>
    <name evidence="1" type="ORF">CCAM_LOCUS10582</name>
</gene>
<accession>A0A484L035</accession>
<evidence type="ECO:0000313" key="2">
    <source>
        <dbReference type="Proteomes" id="UP000595140"/>
    </source>
</evidence>
<keyword evidence="2" id="KW-1185">Reference proteome</keyword>
<dbReference type="EMBL" id="OOIL02000725">
    <property type="protein sequence ID" value="VFQ68806.1"/>
    <property type="molecule type" value="Genomic_DNA"/>
</dbReference>
<organism evidence="1 2">
    <name type="scientific">Cuscuta campestris</name>
    <dbReference type="NCBI Taxonomy" id="132261"/>
    <lineage>
        <taxon>Eukaryota</taxon>
        <taxon>Viridiplantae</taxon>
        <taxon>Streptophyta</taxon>
        <taxon>Embryophyta</taxon>
        <taxon>Tracheophyta</taxon>
        <taxon>Spermatophyta</taxon>
        <taxon>Magnoliopsida</taxon>
        <taxon>eudicotyledons</taxon>
        <taxon>Gunneridae</taxon>
        <taxon>Pentapetalae</taxon>
        <taxon>asterids</taxon>
        <taxon>lamiids</taxon>
        <taxon>Solanales</taxon>
        <taxon>Convolvulaceae</taxon>
        <taxon>Cuscuteae</taxon>
        <taxon>Cuscuta</taxon>
        <taxon>Cuscuta subgen. Grammica</taxon>
        <taxon>Cuscuta sect. Cleistogrammica</taxon>
    </lineage>
</organism>
<evidence type="ECO:0000313" key="1">
    <source>
        <dbReference type="EMBL" id="VFQ68806.1"/>
    </source>
</evidence>
<protein>
    <submittedName>
        <fullName evidence="1">Uncharacterized protein</fullName>
    </submittedName>
</protein>
<reference evidence="1 2" key="1">
    <citation type="submission" date="2018-04" db="EMBL/GenBank/DDBJ databases">
        <authorList>
            <person name="Vogel A."/>
        </authorList>
    </citation>
    <scope>NUCLEOTIDE SEQUENCE [LARGE SCALE GENOMIC DNA]</scope>
</reference>
<dbReference type="Proteomes" id="UP000595140">
    <property type="component" value="Unassembled WGS sequence"/>
</dbReference>
<proteinExistence type="predicted"/>